<dbReference type="AlphaFoldDB" id="A0A127B8T4"/>
<reference evidence="1 3" key="2">
    <citation type="journal article" date="2016" name="Int. J. Syst. Evol. Microbiol.">
        <title>Pyrococcus kukulkanii sp. nov., a hyperthermophilic, piezophilic archaeon isolated from a deep-sea hydrothermal vent.</title>
        <authorList>
            <person name="Callac N."/>
            <person name="Oger P."/>
            <person name="Lesongeur F."/>
            <person name="Rattray J.E."/>
            <person name="Vannier P."/>
            <person name="Michoud G."/>
            <person name="Beauverger M."/>
            <person name="Gayet N."/>
            <person name="Rouxel O."/>
            <person name="Jebbar M."/>
            <person name="Godfroy A."/>
        </authorList>
    </citation>
    <scope>NUCLEOTIDE SEQUENCE [LARGE SCALE GENOMIC DNA]</scope>
    <source>
        <strain evidence="1 3">NCB100</strain>
    </source>
</reference>
<accession>A0A127B8T4</accession>
<sequence>MRDEIEEILSEKDIIKRAYLFGFYVGLYGHVDWAGWVAEIRRELYIEARKLGVYEEVKYAYREGKEAGRKERARRIHAGLMKEDSGKMKVKPRKVKILSKTTDEIHGFPKKEEMPRILMGFKGLGLPRILTRRRVK</sequence>
<proteinExistence type="predicted"/>
<dbReference type="KEGG" id="pyc:TQ32_03800"/>
<organism evidence="1 3">
    <name type="scientific">Pyrococcus kukulkanii</name>
    <dbReference type="NCBI Taxonomy" id="1609559"/>
    <lineage>
        <taxon>Archaea</taxon>
        <taxon>Methanobacteriati</taxon>
        <taxon>Methanobacteriota</taxon>
        <taxon>Thermococci</taxon>
        <taxon>Thermococcales</taxon>
        <taxon>Thermococcaceae</taxon>
        <taxon>Pyrococcus</taxon>
    </lineage>
</organism>
<evidence type="ECO:0000313" key="3">
    <source>
        <dbReference type="Proteomes" id="UP000070587"/>
    </source>
</evidence>
<evidence type="ECO:0000313" key="1">
    <source>
        <dbReference type="EMBL" id="AMM53698.1"/>
    </source>
</evidence>
<dbReference type="STRING" id="1609559.TQ32_03800"/>
<dbReference type="Proteomes" id="UP001571980">
    <property type="component" value="Unassembled WGS sequence"/>
</dbReference>
<keyword evidence="4" id="KW-1185">Reference proteome</keyword>
<dbReference type="Proteomes" id="UP000070587">
    <property type="component" value="Chromosome"/>
</dbReference>
<evidence type="ECO:0000313" key="2">
    <source>
        <dbReference type="EMBL" id="MFA4805018.1"/>
    </source>
</evidence>
<name>A0A127B8T4_9EURY</name>
<gene>
    <name evidence="2" type="ORF">P8X34_09810</name>
    <name evidence="1" type="ORF">TQ32_03800</name>
</gene>
<protein>
    <submittedName>
        <fullName evidence="1">Uncharacterized protein</fullName>
    </submittedName>
</protein>
<dbReference type="PATRIC" id="fig|1609559.3.peg.790"/>
<dbReference type="EMBL" id="CP010835">
    <property type="protein sequence ID" value="AMM53698.1"/>
    <property type="molecule type" value="Genomic_DNA"/>
</dbReference>
<dbReference type="OrthoDB" id="99813at2157"/>
<dbReference type="EMBL" id="JARRIG010000006">
    <property type="protein sequence ID" value="MFA4805018.1"/>
    <property type="molecule type" value="Genomic_DNA"/>
</dbReference>
<reference evidence="3" key="1">
    <citation type="submission" date="2015-02" db="EMBL/GenBank/DDBJ databases">
        <title>Pyrococcus kukulkanii sp. nov., a novel hyperthermophilic archaeon isolated from a deep-sea hydrothermal vent at the Guaymas Basin.</title>
        <authorList>
            <person name="Oger P.M."/>
            <person name="Callac N."/>
            <person name="Jebbar M."/>
            <person name="Godfroy A."/>
        </authorList>
    </citation>
    <scope>NUCLEOTIDE SEQUENCE [LARGE SCALE GENOMIC DNA]</scope>
    <source>
        <strain evidence="3">NCB100</strain>
    </source>
</reference>
<dbReference type="RefSeq" id="WP_068321184.1">
    <property type="nucleotide sequence ID" value="NZ_CP010835.1"/>
</dbReference>
<dbReference type="GeneID" id="28490929"/>
<reference evidence="2 4" key="3">
    <citation type="submission" date="2023-03" db="EMBL/GenBank/DDBJ databases">
        <title>Speciation in Pyrococcus: adaptation to high temperature as a mechanism.</title>
        <authorList>
            <person name="Gu J."/>
        </authorList>
    </citation>
    <scope>NUCLEOTIDE SEQUENCE [LARGE SCALE GENOMIC DNA]</scope>
    <source>
        <strain evidence="2 4">LMOA34</strain>
    </source>
</reference>
<evidence type="ECO:0000313" key="4">
    <source>
        <dbReference type="Proteomes" id="UP001571980"/>
    </source>
</evidence>